<accession>A0A6A6N3G2</accession>
<protein>
    <recommendedName>
        <fullName evidence="1">Glutaredoxin domain-containing protein</fullName>
    </recommendedName>
</protein>
<evidence type="ECO:0000313" key="3">
    <source>
        <dbReference type="Proteomes" id="UP000467840"/>
    </source>
</evidence>
<dbReference type="Gene3D" id="3.40.30.10">
    <property type="entry name" value="Glutaredoxin"/>
    <property type="match status" value="1"/>
</dbReference>
<dbReference type="AlphaFoldDB" id="A0A6A6N3G2"/>
<proteinExistence type="predicted"/>
<dbReference type="InterPro" id="IPR002109">
    <property type="entry name" value="Glutaredoxin"/>
</dbReference>
<dbReference type="Pfam" id="PF23733">
    <property type="entry name" value="GRXCR1-2_C"/>
    <property type="match status" value="1"/>
</dbReference>
<dbReference type="PROSITE" id="PS51354">
    <property type="entry name" value="GLUTAREDOXIN_2"/>
    <property type="match status" value="1"/>
</dbReference>
<dbReference type="Pfam" id="PF00462">
    <property type="entry name" value="Glutaredoxin"/>
    <property type="match status" value="1"/>
</dbReference>
<dbReference type="Proteomes" id="UP000467840">
    <property type="component" value="Chromosome 10"/>
</dbReference>
<comment type="caution">
    <text evidence="2">The sequence shown here is derived from an EMBL/GenBank/DDBJ whole genome shotgun (WGS) entry which is preliminary data.</text>
</comment>
<dbReference type="InterPro" id="IPR036249">
    <property type="entry name" value="Thioredoxin-like_sf"/>
</dbReference>
<sequence>MKQDQQGQALIQRKKTRRAAPAMDFEQTIIPGQIYQSWLQNASDIASRRGRKRKGNTAAHLIEFLDMKPFEDFHSGTGSQSLGFSIEKQREAVVNDEMPMEILMGELRANLMNNGDEVRSIPSSGSGHGMPSHHSEAHSVSLRIVRKTFEDCRTVRSILRGFRVPVDERDLSIDSRYLDELQRITGSKKVNLPVVFIGGKHIGGAKEIKEMNESGELRKLIGGLPFVENSSGCNLCGGLRFVLCEQCNGSHEIYSEKLGFRTCTSCNVNGMTMCGQCFRWTSDLDNRALNFTMRKRKRK</sequence>
<dbReference type="PANTHER" id="PTHR45669">
    <property type="entry name" value="GLUTAREDOXIN DOMAIN-CONTAINING CYSTEINE-RICH PROTEIN CG12206-RELATED"/>
    <property type="match status" value="1"/>
</dbReference>
<organism evidence="2 3">
    <name type="scientific">Hevea brasiliensis</name>
    <name type="common">Para rubber tree</name>
    <name type="synonym">Siphonia brasiliensis</name>
    <dbReference type="NCBI Taxonomy" id="3981"/>
    <lineage>
        <taxon>Eukaryota</taxon>
        <taxon>Viridiplantae</taxon>
        <taxon>Streptophyta</taxon>
        <taxon>Embryophyta</taxon>
        <taxon>Tracheophyta</taxon>
        <taxon>Spermatophyta</taxon>
        <taxon>Magnoliopsida</taxon>
        <taxon>eudicotyledons</taxon>
        <taxon>Gunneridae</taxon>
        <taxon>Pentapetalae</taxon>
        <taxon>rosids</taxon>
        <taxon>fabids</taxon>
        <taxon>Malpighiales</taxon>
        <taxon>Euphorbiaceae</taxon>
        <taxon>Crotonoideae</taxon>
        <taxon>Micrandreae</taxon>
        <taxon>Hevea</taxon>
    </lineage>
</organism>
<evidence type="ECO:0000313" key="2">
    <source>
        <dbReference type="EMBL" id="KAF2319158.1"/>
    </source>
</evidence>
<dbReference type="EMBL" id="JAAGAX010000003">
    <property type="protein sequence ID" value="KAF2319158.1"/>
    <property type="molecule type" value="Genomic_DNA"/>
</dbReference>
<reference evidence="2 3" key="1">
    <citation type="journal article" date="2020" name="Mol. Plant">
        <title>The Chromosome-Based Rubber Tree Genome Provides New Insights into Spurge Genome Evolution and Rubber Biosynthesis.</title>
        <authorList>
            <person name="Liu J."/>
            <person name="Shi C."/>
            <person name="Shi C.C."/>
            <person name="Li W."/>
            <person name="Zhang Q.J."/>
            <person name="Zhang Y."/>
            <person name="Li K."/>
            <person name="Lu H.F."/>
            <person name="Shi C."/>
            <person name="Zhu S.T."/>
            <person name="Xiao Z.Y."/>
            <person name="Nan H."/>
            <person name="Yue Y."/>
            <person name="Zhu X.G."/>
            <person name="Wu Y."/>
            <person name="Hong X.N."/>
            <person name="Fan G.Y."/>
            <person name="Tong Y."/>
            <person name="Zhang D."/>
            <person name="Mao C.L."/>
            <person name="Liu Y.L."/>
            <person name="Hao S.J."/>
            <person name="Liu W.Q."/>
            <person name="Lv M.Q."/>
            <person name="Zhang H.B."/>
            <person name="Liu Y."/>
            <person name="Hu-Tang G.R."/>
            <person name="Wang J.P."/>
            <person name="Wang J.H."/>
            <person name="Sun Y.H."/>
            <person name="Ni S.B."/>
            <person name="Chen W.B."/>
            <person name="Zhang X.C."/>
            <person name="Jiao Y.N."/>
            <person name="Eichler E.E."/>
            <person name="Li G.H."/>
            <person name="Liu X."/>
            <person name="Gao L.Z."/>
        </authorList>
    </citation>
    <scope>NUCLEOTIDE SEQUENCE [LARGE SCALE GENOMIC DNA]</scope>
    <source>
        <strain evidence="3">cv. GT1</strain>
        <tissue evidence="2">Leaf</tissue>
    </source>
</reference>
<keyword evidence="3" id="KW-1185">Reference proteome</keyword>
<dbReference type="CDD" id="cd03031">
    <property type="entry name" value="GRX_GRX_like"/>
    <property type="match status" value="1"/>
</dbReference>
<dbReference type="PANTHER" id="PTHR45669:SF36">
    <property type="entry name" value="GLUTAREDOXIN DOMAIN-CONTAINING PROTEIN"/>
    <property type="match status" value="1"/>
</dbReference>
<dbReference type="SUPFAM" id="SSF52833">
    <property type="entry name" value="Thioredoxin-like"/>
    <property type="match status" value="1"/>
</dbReference>
<gene>
    <name evidence="2" type="ORF">GH714_013636</name>
</gene>
<evidence type="ECO:0000259" key="1">
    <source>
        <dbReference type="Pfam" id="PF00462"/>
    </source>
</evidence>
<name>A0A6A6N3G2_HEVBR</name>
<feature type="domain" description="Glutaredoxin" evidence="1">
    <location>
        <begin position="146"/>
        <end position="202"/>
    </location>
</feature>